<sequence>MKRTNNGPILSALILCTGLLFSCGQQKAKQESLAENESAEMVGNDKDEHGCIASAGYTWSEVQQNCIRLFESGIRLEATDGKSSAYIVFSPDSLKAELFFSNGTPNEILDRRSLPAGGYAWNIEDDDTKNIRLEDGIWTISQRQKEIYRQDKAESDDSLGKMQTLTYEGELPCADCPGIRYDLTIRSREHSGDGTFSLSQTYLEAEDGKDATFVTTGRRLTLRGIPGDDNATIWQLISDNGDERMNFLCENDSTITLIGDDFKKAESGLNYSLKRIKK</sequence>
<proteinExistence type="predicted"/>
<dbReference type="STRING" id="927665.HMPREF1535_01536"/>
<organism evidence="1 2">
    <name type="scientific">Parabacteroides goldsteinii DSM 19448 = WAL 12034</name>
    <dbReference type="NCBI Taxonomy" id="927665"/>
    <lineage>
        <taxon>Bacteria</taxon>
        <taxon>Pseudomonadati</taxon>
        <taxon>Bacteroidota</taxon>
        <taxon>Bacteroidia</taxon>
        <taxon>Bacteroidales</taxon>
        <taxon>Tannerellaceae</taxon>
        <taxon>Parabacteroides</taxon>
    </lineage>
</organism>
<dbReference type="PROSITE" id="PS51257">
    <property type="entry name" value="PROKAR_LIPOPROTEIN"/>
    <property type="match status" value="1"/>
</dbReference>
<dbReference type="AlphaFoldDB" id="A0A0F5JGI9"/>
<evidence type="ECO:0000313" key="1">
    <source>
        <dbReference type="EMBL" id="KKB56884.1"/>
    </source>
</evidence>
<reference evidence="1 2" key="1">
    <citation type="submission" date="2013-04" db="EMBL/GenBank/DDBJ databases">
        <title>The Genome Sequence of Parabacteroides goldsteinii DSM 19448.</title>
        <authorList>
            <consortium name="The Broad Institute Genomics Platform"/>
            <person name="Earl A."/>
            <person name="Ward D."/>
            <person name="Feldgarden M."/>
            <person name="Gevers D."/>
            <person name="Martens E."/>
            <person name="Sakamoto M."/>
            <person name="Benno Y."/>
            <person name="Song Y."/>
            <person name="Liu C."/>
            <person name="Lee J."/>
            <person name="Bolanos M."/>
            <person name="Vaisanen M.L."/>
            <person name="Finegold S.M."/>
            <person name="Walker B."/>
            <person name="Young S."/>
            <person name="Zeng Q."/>
            <person name="Gargeya S."/>
            <person name="Fitzgerald M."/>
            <person name="Haas B."/>
            <person name="Abouelleil A."/>
            <person name="Allen A.W."/>
            <person name="Alvarado L."/>
            <person name="Arachchi H.M."/>
            <person name="Berlin A.M."/>
            <person name="Chapman S.B."/>
            <person name="Gainer-Dewar J."/>
            <person name="Goldberg J."/>
            <person name="Griggs A."/>
            <person name="Gujja S."/>
            <person name="Hansen M."/>
            <person name="Howarth C."/>
            <person name="Imamovic A."/>
            <person name="Ireland A."/>
            <person name="Larimer J."/>
            <person name="McCowan C."/>
            <person name="Murphy C."/>
            <person name="Pearson M."/>
            <person name="Poon T.W."/>
            <person name="Priest M."/>
            <person name="Roberts A."/>
            <person name="Saif S."/>
            <person name="Shea T."/>
            <person name="Sisk P."/>
            <person name="Sykes S."/>
            <person name="Wortman J."/>
            <person name="Nusbaum C."/>
            <person name="Birren B."/>
        </authorList>
    </citation>
    <scope>NUCLEOTIDE SEQUENCE [LARGE SCALE GENOMIC DNA]</scope>
    <source>
        <strain evidence="1 2">DSM 19448</strain>
    </source>
</reference>
<dbReference type="Pfam" id="PF04170">
    <property type="entry name" value="NlpE"/>
    <property type="match status" value="1"/>
</dbReference>
<dbReference type="Proteomes" id="UP000033047">
    <property type="component" value="Unassembled WGS sequence"/>
</dbReference>
<dbReference type="Gene3D" id="2.40.128.640">
    <property type="match status" value="1"/>
</dbReference>
<protein>
    <recommendedName>
        <fullName evidence="3">Copper homeostasis protein CutF</fullName>
    </recommendedName>
</protein>
<dbReference type="InterPro" id="IPR007298">
    <property type="entry name" value="Cu-R_lipoprotein_NlpE"/>
</dbReference>
<gene>
    <name evidence="1" type="ORF">HMPREF1535_01536</name>
</gene>
<dbReference type="PATRIC" id="fig|927665.4.peg.1569"/>
<dbReference type="EMBL" id="AQHV01000010">
    <property type="protein sequence ID" value="KKB56884.1"/>
    <property type="molecule type" value="Genomic_DNA"/>
</dbReference>
<dbReference type="RefSeq" id="WP_046145748.1">
    <property type="nucleotide sequence ID" value="NZ_KQ033912.1"/>
</dbReference>
<evidence type="ECO:0008006" key="3">
    <source>
        <dbReference type="Google" id="ProtNLM"/>
    </source>
</evidence>
<evidence type="ECO:0000313" key="2">
    <source>
        <dbReference type="Proteomes" id="UP000033047"/>
    </source>
</evidence>
<name>A0A0F5JGI9_9BACT</name>
<dbReference type="HOGENOM" id="CLU_1000571_0_0_10"/>
<accession>A0A0F5JGI9</accession>
<comment type="caution">
    <text evidence="1">The sequence shown here is derived from an EMBL/GenBank/DDBJ whole genome shotgun (WGS) entry which is preliminary data.</text>
</comment>